<feature type="compositionally biased region" description="Polar residues" evidence="1">
    <location>
        <begin position="327"/>
        <end position="336"/>
    </location>
</feature>
<proteinExistence type="predicted"/>
<feature type="region of interest" description="Disordered" evidence="1">
    <location>
        <begin position="253"/>
        <end position="339"/>
    </location>
</feature>
<feature type="compositionally biased region" description="Basic and acidic residues" evidence="1">
    <location>
        <begin position="523"/>
        <end position="533"/>
    </location>
</feature>
<feature type="region of interest" description="Disordered" evidence="1">
    <location>
        <begin position="183"/>
        <end position="202"/>
    </location>
</feature>
<protein>
    <recommendedName>
        <fullName evidence="4">BACK domain-containing protein</fullName>
    </recommendedName>
</protein>
<dbReference type="Proteomes" id="UP001362999">
    <property type="component" value="Unassembled WGS sequence"/>
</dbReference>
<accession>A0AAV9ZRF9</accession>
<feature type="compositionally biased region" description="Low complexity" evidence="1">
    <location>
        <begin position="291"/>
        <end position="306"/>
    </location>
</feature>
<reference evidence="2 3" key="1">
    <citation type="journal article" date="2024" name="J Genomics">
        <title>Draft genome sequencing and assembly of Favolaschia claudopus CIRM-BRFM 2984 isolated from oak limbs.</title>
        <authorList>
            <person name="Navarro D."/>
            <person name="Drula E."/>
            <person name="Chaduli D."/>
            <person name="Cazenave R."/>
            <person name="Ahrendt S."/>
            <person name="Wang J."/>
            <person name="Lipzen A."/>
            <person name="Daum C."/>
            <person name="Barry K."/>
            <person name="Grigoriev I.V."/>
            <person name="Favel A."/>
            <person name="Rosso M.N."/>
            <person name="Martin F."/>
        </authorList>
    </citation>
    <scope>NUCLEOTIDE SEQUENCE [LARGE SCALE GENOMIC DNA]</scope>
    <source>
        <strain evidence="2 3">CIRM-BRFM 2984</strain>
    </source>
</reference>
<dbReference type="AlphaFoldDB" id="A0AAV9ZRF9"/>
<evidence type="ECO:0008006" key="4">
    <source>
        <dbReference type="Google" id="ProtNLM"/>
    </source>
</evidence>
<evidence type="ECO:0000256" key="1">
    <source>
        <dbReference type="SAM" id="MobiDB-lite"/>
    </source>
</evidence>
<feature type="compositionally biased region" description="Low complexity" evidence="1">
    <location>
        <begin position="253"/>
        <end position="268"/>
    </location>
</feature>
<dbReference type="EMBL" id="JAWWNJ010000118">
    <property type="protein sequence ID" value="KAK6988917.1"/>
    <property type="molecule type" value="Genomic_DNA"/>
</dbReference>
<comment type="caution">
    <text evidence="2">The sequence shown here is derived from an EMBL/GenBank/DDBJ whole genome shotgun (WGS) entry which is preliminary data.</text>
</comment>
<feature type="region of interest" description="Disordered" evidence="1">
    <location>
        <begin position="481"/>
        <end position="544"/>
    </location>
</feature>
<evidence type="ECO:0000313" key="2">
    <source>
        <dbReference type="EMBL" id="KAK6988917.1"/>
    </source>
</evidence>
<evidence type="ECO:0000313" key="3">
    <source>
        <dbReference type="Proteomes" id="UP001362999"/>
    </source>
</evidence>
<name>A0AAV9ZRF9_9AGAR</name>
<sequence length="563" mass="60567">MPSAGPNTQRNGRTAFAGAAAERLDDNGGKSLLYIGGEGGRGGQAEALLTLYPIFESRFPLGHRHIQSRRQRSSLQKSPVYFLQYTLFKVAALCTSKCDGKISVAERALSLIRTSYYSTEDVLAIIDLWDHVADIDERDKAACQKILRCERRLQAVEAVRKLPATTLSFSAILTYDHLTRSTSAEDDSYTSAPSPSREAPIQDAFDRRAPSKVTHKHAVDVEVEVKEKTSKESSVTRLKNPGELIGCSTVSRRAIPPTTRPTTSIVSPESEVPAYRIHRRSPAAPTHPRRSPTSAAPAPFRTSASTLTSGTFRVSSPPTPSPPRTLGSMSSPQPTVCKNEGEKATFTNKAPFPPNYHLPLLPATVSPPTRASFSPKSALYGVSAPSRQDSSTISAAVQPPASSFDAAATIAAAPVSRILHLSSLQQTSPACRSAVGAPPPRPDLRCLDVPPPSTLAAVPIPANVALRPVALPHRHLTPCRARVEKSPPRYRLSGRGHRSSSPPPLSRCGSVEIRPTSPSVRKTGKDPPWRIDADPSNAARSRGRYHVFRASALARSTTPPPTC</sequence>
<organism evidence="2 3">
    <name type="scientific">Favolaschia claudopus</name>
    <dbReference type="NCBI Taxonomy" id="2862362"/>
    <lineage>
        <taxon>Eukaryota</taxon>
        <taxon>Fungi</taxon>
        <taxon>Dikarya</taxon>
        <taxon>Basidiomycota</taxon>
        <taxon>Agaricomycotina</taxon>
        <taxon>Agaricomycetes</taxon>
        <taxon>Agaricomycetidae</taxon>
        <taxon>Agaricales</taxon>
        <taxon>Marasmiineae</taxon>
        <taxon>Mycenaceae</taxon>
        <taxon>Favolaschia</taxon>
    </lineage>
</organism>
<gene>
    <name evidence="2" type="ORF">R3P38DRAFT_2803870</name>
</gene>
<keyword evidence="3" id="KW-1185">Reference proteome</keyword>